<feature type="region of interest" description="Disordered" evidence="1">
    <location>
        <begin position="312"/>
        <end position="369"/>
    </location>
</feature>
<protein>
    <submittedName>
        <fullName evidence="2">Uncharacterized protein</fullName>
    </submittedName>
</protein>
<dbReference type="GeneID" id="17279037"/>
<dbReference type="KEGG" id="ehx:EMIHUDRAFT_229269"/>
<reference evidence="2" key="2">
    <citation type="submission" date="2024-10" db="UniProtKB">
        <authorList>
            <consortium name="EnsemblProtists"/>
        </authorList>
    </citation>
    <scope>IDENTIFICATION</scope>
</reference>
<dbReference type="Proteomes" id="UP000013827">
    <property type="component" value="Unassembled WGS sequence"/>
</dbReference>
<organism evidence="2 3">
    <name type="scientific">Emiliania huxleyi (strain CCMP1516)</name>
    <dbReference type="NCBI Taxonomy" id="280463"/>
    <lineage>
        <taxon>Eukaryota</taxon>
        <taxon>Haptista</taxon>
        <taxon>Haptophyta</taxon>
        <taxon>Prymnesiophyceae</taxon>
        <taxon>Isochrysidales</taxon>
        <taxon>Noelaerhabdaceae</taxon>
        <taxon>Emiliania</taxon>
    </lineage>
</organism>
<sequence length="767" mass="82886">MSTRASASPDTTPVLNELLGRTEAVRAELLPLLKRQKAVASARIPPAEEDLIGAMRRANNDAAWELRSMRRSEDSLVSQRQGHVTRAQVREALRATDYDIDAAGRLLDQRRQISRVADYILDQRGLESGIGWPTRQEVEGLLARTGNDEGAVLSSLLRERRATVEKMVEIIHTDSVDKLLAVENLFIYGLTVPPTASERAHVEALYGGEFDRSAARLDCFLREVGALQRNLDELAPPDWRPSRAELEGLVRELGGAPAEAFLRALRRLAEAAPKLGSPDRETLGRYVRLGECDEEASLTFAQSVWKLMGGATASKAKEKPKSASARTRQPPAKAAPPPRSRSAAPAGKKRGGKGATASAPDPADTPGPSRAEAEAVLLAVNPVGDLTAATELLKRVDVIHRQISATFPLLRREDALWAASPAREARYLSREPLSQEERKEGESGAKHLLRRLGAALESLKDILAVDEPAEPPQSKSAVLAALAEADARSAQPSGVPRQSVREGLDAHAFNLEGATRWVRGVGSLLHRQAELGIESREEVEAAFEDHGQDPDQTTAYMEQLGGLMATVGASLPRVGRADAKAFLKLGADCASSAQLASLTTACLRGLSHLLGDAEALLSIGVKANALTADDRCYLIESLHRFAFADEARGELDQPSRVAAANALDAAGLDRKKAGRALRDELRKKREKDMREAYNRKRLLSEAYKKGRSPPSMMVVETAAEQLQASAPLRPPVSPLKRAVCELSLGADGGERSKSPRPFGQPRQTGHS</sequence>
<dbReference type="AlphaFoldDB" id="A0A0D3KDD2"/>
<proteinExistence type="predicted"/>
<feature type="compositionally biased region" description="Low complexity" evidence="1">
    <location>
        <begin position="355"/>
        <end position="369"/>
    </location>
</feature>
<dbReference type="RefSeq" id="XP_005786196.1">
    <property type="nucleotide sequence ID" value="XM_005786139.1"/>
</dbReference>
<dbReference type="EnsemblProtists" id="EOD33767">
    <property type="protein sequence ID" value="EOD33767"/>
    <property type="gene ID" value="EMIHUDRAFT_229269"/>
</dbReference>
<dbReference type="PaxDb" id="2903-EOD33767"/>
<dbReference type="HOGENOM" id="CLU_364276_0_0_1"/>
<evidence type="ECO:0000313" key="3">
    <source>
        <dbReference type="Proteomes" id="UP000013827"/>
    </source>
</evidence>
<keyword evidence="3" id="KW-1185">Reference proteome</keyword>
<evidence type="ECO:0000313" key="2">
    <source>
        <dbReference type="EnsemblProtists" id="EOD33767"/>
    </source>
</evidence>
<accession>A0A0D3KDD2</accession>
<evidence type="ECO:0000256" key="1">
    <source>
        <dbReference type="SAM" id="MobiDB-lite"/>
    </source>
</evidence>
<feature type="region of interest" description="Disordered" evidence="1">
    <location>
        <begin position="743"/>
        <end position="767"/>
    </location>
</feature>
<name>A0A0D3KDD2_EMIH1</name>
<reference evidence="3" key="1">
    <citation type="journal article" date="2013" name="Nature">
        <title>Pan genome of the phytoplankton Emiliania underpins its global distribution.</title>
        <authorList>
            <person name="Read B.A."/>
            <person name="Kegel J."/>
            <person name="Klute M.J."/>
            <person name="Kuo A."/>
            <person name="Lefebvre S.C."/>
            <person name="Maumus F."/>
            <person name="Mayer C."/>
            <person name="Miller J."/>
            <person name="Monier A."/>
            <person name="Salamov A."/>
            <person name="Young J."/>
            <person name="Aguilar M."/>
            <person name="Claverie J.M."/>
            <person name="Frickenhaus S."/>
            <person name="Gonzalez K."/>
            <person name="Herman E.K."/>
            <person name="Lin Y.C."/>
            <person name="Napier J."/>
            <person name="Ogata H."/>
            <person name="Sarno A.F."/>
            <person name="Shmutz J."/>
            <person name="Schroeder D."/>
            <person name="de Vargas C."/>
            <person name="Verret F."/>
            <person name="von Dassow P."/>
            <person name="Valentin K."/>
            <person name="Van de Peer Y."/>
            <person name="Wheeler G."/>
            <person name="Dacks J.B."/>
            <person name="Delwiche C.F."/>
            <person name="Dyhrman S.T."/>
            <person name="Glockner G."/>
            <person name="John U."/>
            <person name="Richards T."/>
            <person name="Worden A.Z."/>
            <person name="Zhang X."/>
            <person name="Grigoriev I.V."/>
            <person name="Allen A.E."/>
            <person name="Bidle K."/>
            <person name="Borodovsky M."/>
            <person name="Bowler C."/>
            <person name="Brownlee C."/>
            <person name="Cock J.M."/>
            <person name="Elias M."/>
            <person name="Gladyshev V.N."/>
            <person name="Groth M."/>
            <person name="Guda C."/>
            <person name="Hadaegh A."/>
            <person name="Iglesias-Rodriguez M.D."/>
            <person name="Jenkins J."/>
            <person name="Jones B.M."/>
            <person name="Lawson T."/>
            <person name="Leese F."/>
            <person name="Lindquist E."/>
            <person name="Lobanov A."/>
            <person name="Lomsadze A."/>
            <person name="Malik S.B."/>
            <person name="Marsh M.E."/>
            <person name="Mackinder L."/>
            <person name="Mock T."/>
            <person name="Mueller-Roeber B."/>
            <person name="Pagarete A."/>
            <person name="Parker M."/>
            <person name="Probert I."/>
            <person name="Quesneville H."/>
            <person name="Raines C."/>
            <person name="Rensing S.A."/>
            <person name="Riano-Pachon D.M."/>
            <person name="Richier S."/>
            <person name="Rokitta S."/>
            <person name="Shiraiwa Y."/>
            <person name="Soanes D.M."/>
            <person name="van der Giezen M."/>
            <person name="Wahlund T.M."/>
            <person name="Williams B."/>
            <person name="Wilson W."/>
            <person name="Wolfe G."/>
            <person name="Wurch L.L."/>
        </authorList>
    </citation>
    <scope>NUCLEOTIDE SEQUENCE</scope>
</reference>